<evidence type="ECO:0000256" key="4">
    <source>
        <dbReference type="ARBA" id="ARBA00023125"/>
    </source>
</evidence>
<evidence type="ECO:0000313" key="11">
    <source>
        <dbReference type="Proteomes" id="UP000176609"/>
    </source>
</evidence>
<proteinExistence type="predicted"/>
<keyword evidence="5" id="KW-0804">Transcription</keyword>
<organism evidence="10 11">
    <name type="scientific">Candidatus Gottesmanbacteria bacterium RIFCSPLOWO2_01_FULL_39_12b</name>
    <dbReference type="NCBI Taxonomy" id="1798388"/>
    <lineage>
        <taxon>Bacteria</taxon>
        <taxon>Candidatus Gottesmaniibacteriota</taxon>
    </lineage>
</organism>
<evidence type="ECO:0000259" key="8">
    <source>
        <dbReference type="PROSITE" id="PS50110"/>
    </source>
</evidence>
<evidence type="ECO:0000259" key="9">
    <source>
        <dbReference type="PROSITE" id="PS51755"/>
    </source>
</evidence>
<reference evidence="10 11" key="1">
    <citation type="journal article" date="2016" name="Nat. Commun.">
        <title>Thousands of microbial genomes shed light on interconnected biogeochemical processes in an aquifer system.</title>
        <authorList>
            <person name="Anantharaman K."/>
            <person name="Brown C.T."/>
            <person name="Hug L.A."/>
            <person name="Sharon I."/>
            <person name="Castelle C.J."/>
            <person name="Probst A.J."/>
            <person name="Thomas B.C."/>
            <person name="Singh A."/>
            <person name="Wilkins M.J."/>
            <person name="Karaoz U."/>
            <person name="Brodie E.L."/>
            <person name="Williams K.H."/>
            <person name="Hubbard S.S."/>
            <person name="Banfield J.F."/>
        </authorList>
    </citation>
    <scope>NUCLEOTIDE SEQUENCE [LARGE SCALE GENOMIC DNA]</scope>
</reference>
<keyword evidence="2" id="KW-0902">Two-component regulatory system</keyword>
<feature type="DNA-binding region" description="OmpR/PhoB-type" evidence="7">
    <location>
        <begin position="124"/>
        <end position="224"/>
    </location>
</feature>
<dbReference type="GO" id="GO:0032993">
    <property type="term" value="C:protein-DNA complex"/>
    <property type="evidence" value="ECO:0007669"/>
    <property type="project" value="TreeGrafter"/>
</dbReference>
<evidence type="ECO:0000256" key="7">
    <source>
        <dbReference type="PROSITE-ProRule" id="PRU01091"/>
    </source>
</evidence>
<keyword evidence="3" id="KW-0805">Transcription regulation</keyword>
<gene>
    <name evidence="10" type="ORF">A2960_00310</name>
</gene>
<dbReference type="GO" id="GO:0006355">
    <property type="term" value="P:regulation of DNA-templated transcription"/>
    <property type="evidence" value="ECO:0007669"/>
    <property type="project" value="InterPro"/>
</dbReference>
<feature type="domain" description="OmpR/PhoB-type" evidence="9">
    <location>
        <begin position="124"/>
        <end position="224"/>
    </location>
</feature>
<dbReference type="PROSITE" id="PS50110">
    <property type="entry name" value="RESPONSE_REGULATORY"/>
    <property type="match status" value="1"/>
</dbReference>
<dbReference type="PROSITE" id="PS51755">
    <property type="entry name" value="OMPR_PHOB"/>
    <property type="match status" value="1"/>
</dbReference>
<dbReference type="EMBL" id="MFJR01000005">
    <property type="protein sequence ID" value="OGG27248.1"/>
    <property type="molecule type" value="Genomic_DNA"/>
</dbReference>
<accession>A0A1F6ARG4</accession>
<dbReference type="Gene3D" id="6.10.250.690">
    <property type="match status" value="1"/>
</dbReference>
<dbReference type="SUPFAM" id="SSF52172">
    <property type="entry name" value="CheY-like"/>
    <property type="match status" value="1"/>
</dbReference>
<dbReference type="InterPro" id="IPR001789">
    <property type="entry name" value="Sig_transdc_resp-reg_receiver"/>
</dbReference>
<feature type="modified residue" description="4-aspartylphosphate" evidence="6">
    <location>
        <position position="51"/>
    </location>
</feature>
<evidence type="ECO:0000256" key="5">
    <source>
        <dbReference type="ARBA" id="ARBA00023163"/>
    </source>
</evidence>
<dbReference type="GO" id="GO:0000156">
    <property type="term" value="F:phosphorelay response regulator activity"/>
    <property type="evidence" value="ECO:0007669"/>
    <property type="project" value="TreeGrafter"/>
</dbReference>
<keyword evidence="4 7" id="KW-0238">DNA-binding</keyword>
<dbReference type="CDD" id="cd00383">
    <property type="entry name" value="trans_reg_C"/>
    <property type="match status" value="1"/>
</dbReference>
<dbReference type="GO" id="GO:0005829">
    <property type="term" value="C:cytosol"/>
    <property type="evidence" value="ECO:0007669"/>
    <property type="project" value="TreeGrafter"/>
</dbReference>
<dbReference type="Proteomes" id="UP000176609">
    <property type="component" value="Unassembled WGS sequence"/>
</dbReference>
<dbReference type="InterPro" id="IPR001867">
    <property type="entry name" value="OmpR/PhoB-type_DNA-bd"/>
</dbReference>
<dbReference type="SMART" id="SM00862">
    <property type="entry name" value="Trans_reg_C"/>
    <property type="match status" value="1"/>
</dbReference>
<keyword evidence="1 6" id="KW-0597">Phosphoprotein</keyword>
<sequence length="225" mass="25880">MRILVVEDEHRIASSIKKGLEQERYAIDVAYNGTDGFDLASTEEYDLLILDLMLPGMDGITICQELRKKQIHTPILILTAKGQIQDRVEGLDSGADDYLTKPFSFEELLARIRALLRRPKNSINTILTVADLKLDPKQYVVERGNLPIKLSNKEFSLTEYLMRNANKILTKEQIISHVWDYEANVLPNTVEVNIRNLRRKIDHPFKEFKSLIHTVRGFGYKIGKK</sequence>
<dbReference type="AlphaFoldDB" id="A0A1F6ARG4"/>
<dbReference type="PANTHER" id="PTHR48111:SF22">
    <property type="entry name" value="REGULATOR OF RPOS"/>
    <property type="match status" value="1"/>
</dbReference>
<evidence type="ECO:0000256" key="1">
    <source>
        <dbReference type="ARBA" id="ARBA00022553"/>
    </source>
</evidence>
<evidence type="ECO:0000313" key="10">
    <source>
        <dbReference type="EMBL" id="OGG27248.1"/>
    </source>
</evidence>
<dbReference type="PANTHER" id="PTHR48111">
    <property type="entry name" value="REGULATOR OF RPOS"/>
    <property type="match status" value="1"/>
</dbReference>
<comment type="caution">
    <text evidence="10">The sequence shown here is derived from an EMBL/GenBank/DDBJ whole genome shotgun (WGS) entry which is preliminary data.</text>
</comment>
<dbReference type="GO" id="GO:0000976">
    <property type="term" value="F:transcription cis-regulatory region binding"/>
    <property type="evidence" value="ECO:0007669"/>
    <property type="project" value="TreeGrafter"/>
</dbReference>
<dbReference type="Gene3D" id="1.10.10.10">
    <property type="entry name" value="Winged helix-like DNA-binding domain superfamily/Winged helix DNA-binding domain"/>
    <property type="match status" value="1"/>
</dbReference>
<dbReference type="InterPro" id="IPR039420">
    <property type="entry name" value="WalR-like"/>
</dbReference>
<dbReference type="FunFam" id="3.40.50.2300:FF:000001">
    <property type="entry name" value="DNA-binding response regulator PhoB"/>
    <property type="match status" value="1"/>
</dbReference>
<evidence type="ECO:0000256" key="6">
    <source>
        <dbReference type="PROSITE-ProRule" id="PRU00169"/>
    </source>
</evidence>
<dbReference type="SMART" id="SM00448">
    <property type="entry name" value="REC"/>
    <property type="match status" value="1"/>
</dbReference>
<feature type="domain" description="Response regulatory" evidence="8">
    <location>
        <begin position="2"/>
        <end position="116"/>
    </location>
</feature>
<dbReference type="InterPro" id="IPR011006">
    <property type="entry name" value="CheY-like_superfamily"/>
</dbReference>
<dbReference type="Gene3D" id="3.40.50.2300">
    <property type="match status" value="1"/>
</dbReference>
<evidence type="ECO:0000256" key="2">
    <source>
        <dbReference type="ARBA" id="ARBA00023012"/>
    </source>
</evidence>
<dbReference type="CDD" id="cd19935">
    <property type="entry name" value="REC_OmpR_CusR-like"/>
    <property type="match status" value="1"/>
</dbReference>
<dbReference type="Pfam" id="PF00486">
    <property type="entry name" value="Trans_reg_C"/>
    <property type="match status" value="1"/>
</dbReference>
<dbReference type="InterPro" id="IPR036388">
    <property type="entry name" value="WH-like_DNA-bd_sf"/>
</dbReference>
<dbReference type="Pfam" id="PF00072">
    <property type="entry name" value="Response_reg"/>
    <property type="match status" value="1"/>
</dbReference>
<evidence type="ECO:0000256" key="3">
    <source>
        <dbReference type="ARBA" id="ARBA00023015"/>
    </source>
</evidence>
<name>A0A1F6ARG4_9BACT</name>
<dbReference type="FunFam" id="1.10.10.10:FF:000005">
    <property type="entry name" value="Two-component system response regulator"/>
    <property type="match status" value="1"/>
</dbReference>
<protein>
    <submittedName>
        <fullName evidence="10">DNA-binding response regulator</fullName>
    </submittedName>
</protein>